<name>A0A508A6X7_9ACTO</name>
<feature type="domain" description="HTH tetR-type" evidence="3">
    <location>
        <begin position="5"/>
        <end position="65"/>
    </location>
</feature>
<evidence type="ECO:0000259" key="3">
    <source>
        <dbReference type="PROSITE" id="PS50977"/>
    </source>
</evidence>
<evidence type="ECO:0000313" key="4">
    <source>
        <dbReference type="EMBL" id="TQD44563.1"/>
    </source>
</evidence>
<evidence type="ECO:0000256" key="2">
    <source>
        <dbReference type="PROSITE-ProRule" id="PRU00335"/>
    </source>
</evidence>
<dbReference type="PANTHER" id="PTHR30055:SF223">
    <property type="entry name" value="HTH-TYPE TRANSCRIPTIONAL REGULATOR UIDR"/>
    <property type="match status" value="1"/>
</dbReference>
<evidence type="ECO:0000256" key="1">
    <source>
        <dbReference type="ARBA" id="ARBA00023125"/>
    </source>
</evidence>
<dbReference type="InterPro" id="IPR050109">
    <property type="entry name" value="HTH-type_TetR-like_transc_reg"/>
</dbReference>
<sequence>MPDRTSTRQELIAAAQQLVVDGGWEVVTTRRVAERAGVSPGLVHYHVGSIEGLRRAAACEGARSLLEGPFREALEAPNLREGLLAFLLRLDLKPDYPGVVLLNEALVAATHDAELRSDLATMFSTFRARLAERLAAQKGAHAEEAEARALVLVAAVDGFLLQRALDPNLGAEQLIRGIEPFLEPQ</sequence>
<feature type="DNA-binding region" description="H-T-H motif" evidence="2">
    <location>
        <begin position="28"/>
        <end position="47"/>
    </location>
</feature>
<dbReference type="Proteomes" id="UP000319010">
    <property type="component" value="Unassembled WGS sequence"/>
</dbReference>
<dbReference type="GO" id="GO:0000976">
    <property type="term" value="F:transcription cis-regulatory region binding"/>
    <property type="evidence" value="ECO:0007669"/>
    <property type="project" value="TreeGrafter"/>
</dbReference>
<dbReference type="PROSITE" id="PS50977">
    <property type="entry name" value="HTH_TETR_2"/>
    <property type="match status" value="1"/>
</dbReference>
<dbReference type="GO" id="GO:0003700">
    <property type="term" value="F:DNA-binding transcription factor activity"/>
    <property type="evidence" value="ECO:0007669"/>
    <property type="project" value="TreeGrafter"/>
</dbReference>
<dbReference type="RefSeq" id="WP_141423413.1">
    <property type="nucleotide sequence ID" value="NZ_JASPFB010000001.1"/>
</dbReference>
<accession>A0A508A6X7</accession>
<dbReference type="SUPFAM" id="SSF48498">
    <property type="entry name" value="Tetracyclin repressor-like, C-terminal domain"/>
    <property type="match status" value="1"/>
</dbReference>
<dbReference type="InterPro" id="IPR036271">
    <property type="entry name" value="Tet_transcr_reg_TetR-rel_C_sf"/>
</dbReference>
<comment type="caution">
    <text evidence="4">The sequence shown here is derived from an EMBL/GenBank/DDBJ whole genome shotgun (WGS) entry which is preliminary data.</text>
</comment>
<dbReference type="Pfam" id="PF00440">
    <property type="entry name" value="TetR_N"/>
    <property type="match status" value="1"/>
</dbReference>
<dbReference type="InterPro" id="IPR009057">
    <property type="entry name" value="Homeodomain-like_sf"/>
</dbReference>
<dbReference type="EMBL" id="VICB01000003">
    <property type="protein sequence ID" value="TQD44563.1"/>
    <property type="molecule type" value="Genomic_DNA"/>
</dbReference>
<dbReference type="InterPro" id="IPR041583">
    <property type="entry name" value="TetR_C_31"/>
</dbReference>
<dbReference type="Gene3D" id="1.10.357.10">
    <property type="entry name" value="Tetracycline Repressor, domain 2"/>
    <property type="match status" value="1"/>
</dbReference>
<dbReference type="Pfam" id="PF17940">
    <property type="entry name" value="TetR_C_31"/>
    <property type="match status" value="1"/>
</dbReference>
<reference evidence="4 5" key="1">
    <citation type="submission" date="2019-06" db="EMBL/GenBank/DDBJ databases">
        <title>Draft genome sequence of Actinomyces johnsonii CCUG 34287T.</title>
        <authorList>
            <person name="Salva-Serra F."/>
            <person name="Cardew S."/>
            <person name="Moore E."/>
        </authorList>
    </citation>
    <scope>NUCLEOTIDE SEQUENCE [LARGE SCALE GENOMIC DNA]</scope>
    <source>
        <strain evidence="4 5">CCUG 34287</strain>
    </source>
</reference>
<evidence type="ECO:0000313" key="5">
    <source>
        <dbReference type="Proteomes" id="UP000319010"/>
    </source>
</evidence>
<dbReference type="PANTHER" id="PTHR30055">
    <property type="entry name" value="HTH-TYPE TRANSCRIPTIONAL REGULATOR RUTR"/>
    <property type="match status" value="1"/>
</dbReference>
<keyword evidence="1 2" id="KW-0238">DNA-binding</keyword>
<dbReference type="SUPFAM" id="SSF46689">
    <property type="entry name" value="Homeodomain-like"/>
    <property type="match status" value="1"/>
</dbReference>
<dbReference type="AlphaFoldDB" id="A0A508A6X7"/>
<gene>
    <name evidence="4" type="ORF">FK256_01365</name>
</gene>
<organism evidence="4 5">
    <name type="scientific">Actinomyces johnsonii</name>
    <dbReference type="NCBI Taxonomy" id="544581"/>
    <lineage>
        <taxon>Bacteria</taxon>
        <taxon>Bacillati</taxon>
        <taxon>Actinomycetota</taxon>
        <taxon>Actinomycetes</taxon>
        <taxon>Actinomycetales</taxon>
        <taxon>Actinomycetaceae</taxon>
        <taxon>Actinomyces</taxon>
    </lineage>
</organism>
<dbReference type="InterPro" id="IPR001647">
    <property type="entry name" value="HTH_TetR"/>
</dbReference>
<protein>
    <submittedName>
        <fullName evidence="4">TetR/AcrR family transcriptional regulator</fullName>
    </submittedName>
</protein>
<proteinExistence type="predicted"/>